<evidence type="ECO:0000259" key="2">
    <source>
        <dbReference type="PROSITE" id="PS50041"/>
    </source>
</evidence>
<name>A0A8S3QJL4_MYTED</name>
<dbReference type="SUPFAM" id="SSF56436">
    <property type="entry name" value="C-type lectin-like"/>
    <property type="match status" value="1"/>
</dbReference>
<dbReference type="InterPro" id="IPR016186">
    <property type="entry name" value="C-type_lectin-like/link_sf"/>
</dbReference>
<accession>A0A8S3QJL4</accession>
<evidence type="ECO:0000313" key="4">
    <source>
        <dbReference type="Proteomes" id="UP000683360"/>
    </source>
</evidence>
<proteinExistence type="predicted"/>
<dbReference type="OrthoDB" id="6155413at2759"/>
<gene>
    <name evidence="3" type="ORF">MEDL_9674</name>
</gene>
<dbReference type="Pfam" id="PF00059">
    <property type="entry name" value="Lectin_C"/>
    <property type="match status" value="1"/>
</dbReference>
<keyword evidence="1" id="KW-0812">Transmembrane</keyword>
<sequence length="251" mass="28990">MYRLHRQSDFNGLVLFCFVYTAYLPYLNKQYHQKCHPQDSINPGSTRKLKKLTRQKKRSFEKARKTKRKSDFDRYHRLKAATQKECRKAYRDYINDIINSELSANPKRFWGFIKTLVGVVLSTCPSGDLSFGGKCYYFGRDIENERRGHEICKARRGQLASINSKAEDDAIIQHIESMNLPYSIGTRLFGGAQDEISGTFVWEDGTSLTYSNWGPQQPDNYVSAEDCVTLYRPFGLLSHFNCDVAVEVLHL</sequence>
<keyword evidence="4" id="KW-1185">Reference proteome</keyword>
<evidence type="ECO:0000313" key="3">
    <source>
        <dbReference type="EMBL" id="CAG2194640.1"/>
    </source>
</evidence>
<dbReference type="SMART" id="SM00034">
    <property type="entry name" value="CLECT"/>
    <property type="match status" value="1"/>
</dbReference>
<dbReference type="PROSITE" id="PS50041">
    <property type="entry name" value="C_TYPE_LECTIN_2"/>
    <property type="match status" value="1"/>
</dbReference>
<dbReference type="Proteomes" id="UP000683360">
    <property type="component" value="Unassembled WGS sequence"/>
</dbReference>
<evidence type="ECO:0000256" key="1">
    <source>
        <dbReference type="SAM" id="Phobius"/>
    </source>
</evidence>
<dbReference type="Gene3D" id="3.10.100.10">
    <property type="entry name" value="Mannose-Binding Protein A, subunit A"/>
    <property type="match status" value="1"/>
</dbReference>
<dbReference type="PANTHER" id="PTHR22803">
    <property type="entry name" value="MANNOSE, PHOSPHOLIPASE, LECTIN RECEPTOR RELATED"/>
    <property type="match status" value="1"/>
</dbReference>
<dbReference type="InterPro" id="IPR016187">
    <property type="entry name" value="CTDL_fold"/>
</dbReference>
<dbReference type="EMBL" id="CAJPWZ010000488">
    <property type="protein sequence ID" value="CAG2194640.1"/>
    <property type="molecule type" value="Genomic_DNA"/>
</dbReference>
<organism evidence="3 4">
    <name type="scientific">Mytilus edulis</name>
    <name type="common">Blue mussel</name>
    <dbReference type="NCBI Taxonomy" id="6550"/>
    <lineage>
        <taxon>Eukaryota</taxon>
        <taxon>Metazoa</taxon>
        <taxon>Spiralia</taxon>
        <taxon>Lophotrochozoa</taxon>
        <taxon>Mollusca</taxon>
        <taxon>Bivalvia</taxon>
        <taxon>Autobranchia</taxon>
        <taxon>Pteriomorphia</taxon>
        <taxon>Mytilida</taxon>
        <taxon>Mytiloidea</taxon>
        <taxon>Mytilidae</taxon>
        <taxon>Mytilinae</taxon>
        <taxon>Mytilus</taxon>
    </lineage>
</organism>
<keyword evidence="1" id="KW-0472">Membrane</keyword>
<comment type="caution">
    <text evidence="3">The sequence shown here is derived from an EMBL/GenBank/DDBJ whole genome shotgun (WGS) entry which is preliminary data.</text>
</comment>
<feature type="transmembrane region" description="Helical" evidence="1">
    <location>
        <begin position="12"/>
        <end position="28"/>
    </location>
</feature>
<dbReference type="AlphaFoldDB" id="A0A8S3QJL4"/>
<protein>
    <recommendedName>
        <fullName evidence="2">C-type lectin domain-containing protein</fullName>
    </recommendedName>
</protein>
<feature type="domain" description="C-type lectin" evidence="2">
    <location>
        <begin position="131"/>
        <end position="243"/>
    </location>
</feature>
<keyword evidence="1" id="KW-1133">Transmembrane helix</keyword>
<dbReference type="InterPro" id="IPR001304">
    <property type="entry name" value="C-type_lectin-like"/>
</dbReference>
<reference evidence="3" key="1">
    <citation type="submission" date="2021-03" db="EMBL/GenBank/DDBJ databases">
        <authorList>
            <person name="Bekaert M."/>
        </authorList>
    </citation>
    <scope>NUCLEOTIDE SEQUENCE</scope>
</reference>
<dbReference type="InterPro" id="IPR050111">
    <property type="entry name" value="C-type_lectin/snaclec_domain"/>
</dbReference>